<reference evidence="2 3" key="1">
    <citation type="submission" date="2016-08" db="EMBL/GenBank/DDBJ databases">
        <authorList>
            <person name="Seilhamer J.J."/>
        </authorList>
    </citation>
    <scope>NUCLEOTIDE SEQUENCE [LARGE SCALE GENOMIC DNA]</scope>
    <source>
        <strain evidence="2 3">CCBAU 10071</strain>
    </source>
</reference>
<dbReference type="EMBL" id="FMAE01000010">
    <property type="protein sequence ID" value="SCB48232.1"/>
    <property type="molecule type" value="Genomic_DNA"/>
</dbReference>
<dbReference type="InterPro" id="IPR054189">
    <property type="entry name" value="DUF6894"/>
</dbReference>
<evidence type="ECO:0000259" key="1">
    <source>
        <dbReference type="Pfam" id="PF21834"/>
    </source>
</evidence>
<dbReference type="RefSeq" id="WP_036028881.1">
    <property type="nucleotide sequence ID" value="NZ_FMAE01000010.1"/>
</dbReference>
<sequence>MARYYFNLRDDKGIALDEEGLELSSPRAVQAEAAKSVADLARDALLSAPLTGDRRELAIDVRDASGPVMQVKFCFQIEDLKSRPRSRGH</sequence>
<gene>
    <name evidence="2" type="ORF">GA0061099_101073</name>
</gene>
<feature type="domain" description="DUF6894" evidence="1">
    <location>
        <begin position="3"/>
        <end position="73"/>
    </location>
</feature>
<dbReference type="Proteomes" id="UP000183174">
    <property type="component" value="Unassembled WGS sequence"/>
</dbReference>
<name>A0A1C3X7H9_9BRAD</name>
<dbReference type="AlphaFoldDB" id="A0A1C3X7H9"/>
<protein>
    <recommendedName>
        <fullName evidence="1">DUF6894 domain-containing protein</fullName>
    </recommendedName>
</protein>
<accession>A0A1C3X7H9</accession>
<evidence type="ECO:0000313" key="3">
    <source>
        <dbReference type="Proteomes" id="UP000183174"/>
    </source>
</evidence>
<organism evidence="2 3">
    <name type="scientific">Bradyrhizobium yuanmingense</name>
    <dbReference type="NCBI Taxonomy" id="108015"/>
    <lineage>
        <taxon>Bacteria</taxon>
        <taxon>Pseudomonadati</taxon>
        <taxon>Pseudomonadota</taxon>
        <taxon>Alphaproteobacteria</taxon>
        <taxon>Hyphomicrobiales</taxon>
        <taxon>Nitrobacteraceae</taxon>
        <taxon>Bradyrhizobium</taxon>
    </lineage>
</organism>
<evidence type="ECO:0000313" key="2">
    <source>
        <dbReference type="EMBL" id="SCB48232.1"/>
    </source>
</evidence>
<dbReference type="Pfam" id="PF21834">
    <property type="entry name" value="DUF6894"/>
    <property type="match status" value="1"/>
</dbReference>
<proteinExistence type="predicted"/>